<name>A0A915IA21_ROMCU</name>
<feature type="active site" description="Proton donor/acceptor" evidence="4">
    <location>
        <position position="130"/>
    </location>
</feature>
<accession>A0A915IA21</accession>
<dbReference type="PANTHER" id="PTHR10606:SF44">
    <property type="entry name" value="6-PHOSPHOFRUCTO 2-KINASE_FRUCTOSE 2,6-BISPHOSPHATASE LONG FORM"/>
    <property type="match status" value="1"/>
</dbReference>
<dbReference type="InterPro" id="IPR013078">
    <property type="entry name" value="His_Pase_superF_clade-1"/>
</dbReference>
<dbReference type="GO" id="GO:0005829">
    <property type="term" value="C:cytosol"/>
    <property type="evidence" value="ECO:0007669"/>
    <property type="project" value="TreeGrafter"/>
</dbReference>
<evidence type="ECO:0000256" key="1">
    <source>
        <dbReference type="ARBA" id="ARBA00008408"/>
    </source>
</evidence>
<evidence type="ECO:0000259" key="6">
    <source>
        <dbReference type="Pfam" id="PF01591"/>
    </source>
</evidence>
<dbReference type="InterPro" id="IPR027417">
    <property type="entry name" value="P-loop_NTPase"/>
</dbReference>
<proteinExistence type="inferred from homology"/>
<evidence type="ECO:0000313" key="7">
    <source>
        <dbReference type="Proteomes" id="UP000887565"/>
    </source>
</evidence>
<dbReference type="GO" id="GO:0004331">
    <property type="term" value="F:fructose-2,6-bisphosphate 2-phosphatase activity"/>
    <property type="evidence" value="ECO:0007669"/>
    <property type="project" value="TreeGrafter"/>
</dbReference>
<dbReference type="CDD" id="cd07067">
    <property type="entry name" value="HP_PGM_like"/>
    <property type="match status" value="1"/>
</dbReference>
<dbReference type="InterPro" id="IPR029033">
    <property type="entry name" value="His_PPase_superfam"/>
</dbReference>
<dbReference type="GO" id="GO:0006000">
    <property type="term" value="P:fructose metabolic process"/>
    <property type="evidence" value="ECO:0007669"/>
    <property type="project" value="InterPro"/>
</dbReference>
<organism evidence="7 8">
    <name type="scientific">Romanomermis culicivorax</name>
    <name type="common">Nematode worm</name>
    <dbReference type="NCBI Taxonomy" id="13658"/>
    <lineage>
        <taxon>Eukaryota</taxon>
        <taxon>Metazoa</taxon>
        <taxon>Ecdysozoa</taxon>
        <taxon>Nematoda</taxon>
        <taxon>Enoplea</taxon>
        <taxon>Dorylaimia</taxon>
        <taxon>Mermithida</taxon>
        <taxon>Mermithoidea</taxon>
        <taxon>Mermithidae</taxon>
        <taxon>Romanomermis</taxon>
    </lineage>
</organism>
<dbReference type="PRINTS" id="PR00991">
    <property type="entry name" value="6PFRUCTKNASE"/>
</dbReference>
<dbReference type="Pfam" id="PF00300">
    <property type="entry name" value="His_Phos_1"/>
    <property type="match status" value="1"/>
</dbReference>
<dbReference type="WBParaSite" id="nRc.2.0.1.t11020-RA">
    <property type="protein sequence ID" value="nRc.2.0.1.t11020-RA"/>
    <property type="gene ID" value="nRc.2.0.1.g11020"/>
</dbReference>
<keyword evidence="7" id="KW-1185">Reference proteome</keyword>
<keyword evidence="3" id="KW-0067">ATP-binding</keyword>
<sequence length="168" mass="19462">MDREKAKNDFIQRIDHYRMQYEPLDPSEDAGMSFIKVFNAGRSFLVQHITGHVQSRVHGESEYNRLGRIGGDSPLSERGIAYAKSLAAYFSKNAVSDLRVWTSQKIRAVQTANRLKNAASYVEYWKALDELDAGICEGLTYDEIKERYPEQFAHRDQEKYHYRYPSGE</sequence>
<protein>
    <submittedName>
        <fullName evidence="8">6-phosphofructo-2-kinase domain-containing protein</fullName>
    </submittedName>
</protein>
<dbReference type="Pfam" id="PF01591">
    <property type="entry name" value="6PF2K"/>
    <property type="match status" value="1"/>
</dbReference>
<feature type="domain" description="6-phosphofructo-2-kinase" evidence="6">
    <location>
        <begin position="2"/>
        <end position="57"/>
    </location>
</feature>
<dbReference type="GO" id="GO:0006003">
    <property type="term" value="P:fructose 2,6-bisphosphate metabolic process"/>
    <property type="evidence" value="ECO:0007669"/>
    <property type="project" value="InterPro"/>
</dbReference>
<keyword evidence="2" id="KW-0547">Nucleotide-binding</keyword>
<reference evidence="8" key="1">
    <citation type="submission" date="2022-11" db="UniProtKB">
        <authorList>
            <consortium name="WormBaseParasite"/>
        </authorList>
    </citation>
    <scope>IDENTIFICATION</scope>
</reference>
<evidence type="ECO:0000256" key="4">
    <source>
        <dbReference type="PIRSR" id="PIRSR613078-1"/>
    </source>
</evidence>
<evidence type="ECO:0000256" key="3">
    <source>
        <dbReference type="ARBA" id="ARBA00022840"/>
    </source>
</evidence>
<evidence type="ECO:0000256" key="2">
    <source>
        <dbReference type="ARBA" id="ARBA00022741"/>
    </source>
</evidence>
<dbReference type="AlphaFoldDB" id="A0A915IA21"/>
<evidence type="ECO:0000313" key="8">
    <source>
        <dbReference type="WBParaSite" id="nRc.2.0.1.t11020-RA"/>
    </source>
</evidence>
<dbReference type="InterPro" id="IPR003094">
    <property type="entry name" value="6Pfruct_kin"/>
</dbReference>
<comment type="similarity">
    <text evidence="1">In the C-terminal section; belongs to the phosphoglycerate mutase family.</text>
</comment>
<dbReference type="Proteomes" id="UP000887565">
    <property type="component" value="Unplaced"/>
</dbReference>
<dbReference type="InterPro" id="IPR013079">
    <property type="entry name" value="6Phosfructo_kin"/>
</dbReference>
<dbReference type="PANTHER" id="PTHR10606">
    <property type="entry name" value="6-PHOSPHOFRUCTO-2-KINASE/FRUCTOSE-2,6-BISPHOSPHATASE"/>
    <property type="match status" value="1"/>
</dbReference>
<feature type="binding site" evidence="5">
    <location>
        <position position="107"/>
    </location>
    <ligand>
        <name>substrate</name>
    </ligand>
</feature>
<dbReference type="GO" id="GO:0005524">
    <property type="term" value="F:ATP binding"/>
    <property type="evidence" value="ECO:0007669"/>
    <property type="project" value="UniProtKB-KW"/>
</dbReference>
<dbReference type="SUPFAM" id="SSF53254">
    <property type="entry name" value="Phosphoglycerate mutase-like"/>
    <property type="match status" value="1"/>
</dbReference>
<feature type="active site" description="Tele-phosphohistidine intermediate" evidence="4">
    <location>
        <position position="58"/>
    </location>
</feature>
<evidence type="ECO:0000256" key="5">
    <source>
        <dbReference type="PIRSR" id="PIRSR613078-2"/>
    </source>
</evidence>
<dbReference type="PIRSF" id="PIRSF000709">
    <property type="entry name" value="6PFK_2-Ptase"/>
    <property type="match status" value="1"/>
</dbReference>
<dbReference type="Gene3D" id="3.40.50.300">
    <property type="entry name" value="P-loop containing nucleotide triphosphate hydrolases"/>
    <property type="match status" value="1"/>
</dbReference>
<dbReference type="Gene3D" id="3.40.50.1240">
    <property type="entry name" value="Phosphoglycerate mutase-like"/>
    <property type="match status" value="1"/>
</dbReference>
<dbReference type="GO" id="GO:0003873">
    <property type="term" value="F:6-phosphofructo-2-kinase activity"/>
    <property type="evidence" value="ECO:0007669"/>
    <property type="project" value="InterPro"/>
</dbReference>